<gene>
    <name evidence="3" type="ORF">CVT26_003351</name>
</gene>
<keyword evidence="4" id="KW-1185">Reference proteome</keyword>
<feature type="region of interest" description="Disordered" evidence="2">
    <location>
        <begin position="141"/>
        <end position="165"/>
    </location>
</feature>
<comment type="caution">
    <text evidence="3">The sequence shown here is derived from an EMBL/GenBank/DDBJ whole genome shotgun (WGS) entry which is preliminary data.</text>
</comment>
<evidence type="ECO:0000256" key="1">
    <source>
        <dbReference type="SAM" id="Coils"/>
    </source>
</evidence>
<dbReference type="InParanoid" id="A0A409VQJ1"/>
<evidence type="ECO:0000256" key="2">
    <source>
        <dbReference type="SAM" id="MobiDB-lite"/>
    </source>
</evidence>
<name>A0A409VQJ1_9AGAR</name>
<sequence length="315" mass="35884">MPAQSYADKINNPELKVATEQYVSSLSAEECRELRVLRDNSRKDLAAWDAYMEMHKTCTKCLRLGVLCQFDRNNYLRCTVCAKGKKRCSRVADYEYRWISLAADMDIDQVKARLTYLSKKKKKNVATPSISRRRRHIVKHAAPSEVKVQEEDNEPVEDETDIDEDEEAAELESKVLHVLLCKAFDEEEEIERIQQEIAEKKAELQKVKEEALSIEDQLKSGPKRPRCVVLAGQAYRLEKWSADILATVTNVCRALSELDTAVARARATESPSAFLCSLYKEITEDFERDMHILTLTGALSALEGSEADEEDDMVI</sequence>
<organism evidence="3 4">
    <name type="scientific">Gymnopilus dilepis</name>
    <dbReference type="NCBI Taxonomy" id="231916"/>
    <lineage>
        <taxon>Eukaryota</taxon>
        <taxon>Fungi</taxon>
        <taxon>Dikarya</taxon>
        <taxon>Basidiomycota</taxon>
        <taxon>Agaricomycotina</taxon>
        <taxon>Agaricomycetes</taxon>
        <taxon>Agaricomycetidae</taxon>
        <taxon>Agaricales</taxon>
        <taxon>Agaricineae</taxon>
        <taxon>Hymenogastraceae</taxon>
        <taxon>Gymnopilus</taxon>
    </lineage>
</organism>
<evidence type="ECO:0000313" key="4">
    <source>
        <dbReference type="Proteomes" id="UP000284706"/>
    </source>
</evidence>
<reference evidence="3 4" key="1">
    <citation type="journal article" date="2018" name="Evol. Lett.">
        <title>Horizontal gene cluster transfer increased hallucinogenic mushroom diversity.</title>
        <authorList>
            <person name="Reynolds H.T."/>
            <person name="Vijayakumar V."/>
            <person name="Gluck-Thaler E."/>
            <person name="Korotkin H.B."/>
            <person name="Matheny P.B."/>
            <person name="Slot J.C."/>
        </authorList>
    </citation>
    <scope>NUCLEOTIDE SEQUENCE [LARGE SCALE GENOMIC DNA]</scope>
    <source>
        <strain evidence="3 4">SRW20</strain>
    </source>
</reference>
<dbReference type="Proteomes" id="UP000284706">
    <property type="component" value="Unassembled WGS sequence"/>
</dbReference>
<protein>
    <submittedName>
        <fullName evidence="3">Uncharacterized protein</fullName>
    </submittedName>
</protein>
<proteinExistence type="predicted"/>
<evidence type="ECO:0000313" key="3">
    <source>
        <dbReference type="EMBL" id="PPQ68542.1"/>
    </source>
</evidence>
<accession>A0A409VQJ1</accession>
<keyword evidence="1" id="KW-0175">Coiled coil</keyword>
<feature type="coiled-coil region" evidence="1">
    <location>
        <begin position="183"/>
        <end position="217"/>
    </location>
</feature>
<dbReference type="EMBL" id="NHYE01005593">
    <property type="protein sequence ID" value="PPQ68542.1"/>
    <property type="molecule type" value="Genomic_DNA"/>
</dbReference>
<dbReference type="AlphaFoldDB" id="A0A409VQJ1"/>
<feature type="compositionally biased region" description="Acidic residues" evidence="2">
    <location>
        <begin position="151"/>
        <end position="165"/>
    </location>
</feature>